<evidence type="ECO:0000313" key="2">
    <source>
        <dbReference type="Proteomes" id="UP000572680"/>
    </source>
</evidence>
<reference evidence="1 2" key="1">
    <citation type="submission" date="2020-08" db="EMBL/GenBank/DDBJ databases">
        <title>Genomic Encyclopedia of Type Strains, Phase IV (KMG-IV): sequencing the most valuable type-strain genomes for metagenomic binning, comparative biology and taxonomic classification.</title>
        <authorList>
            <person name="Goeker M."/>
        </authorList>
    </citation>
    <scope>NUCLEOTIDE SEQUENCE [LARGE SCALE GENOMIC DNA]</scope>
    <source>
        <strain evidence="1 2">DSM 44197</strain>
    </source>
</reference>
<evidence type="ECO:0008006" key="3">
    <source>
        <dbReference type="Google" id="ProtNLM"/>
    </source>
</evidence>
<gene>
    <name evidence="1" type="ORF">HNR61_008836</name>
</gene>
<sequence length="100" mass="11362">MRNAWSDHEVWIYECLRCGATWEEGFDVRHVDDGHGGEAVAYAHGGHPCTTPWTDHPCCECHSGNVKAFSAPWRKSGRVPEQRPDSGLETVIHLRRIHAW</sequence>
<name>A0A7W3QRU0_ACTNM</name>
<dbReference type="RefSeq" id="WP_157420371.1">
    <property type="nucleotide sequence ID" value="NZ_BAAALP010000019.1"/>
</dbReference>
<proteinExistence type="predicted"/>
<dbReference type="Proteomes" id="UP000572680">
    <property type="component" value="Unassembled WGS sequence"/>
</dbReference>
<dbReference type="AlphaFoldDB" id="A0A7W3QRU0"/>
<accession>A0A7W3QRU0</accession>
<evidence type="ECO:0000313" key="1">
    <source>
        <dbReference type="EMBL" id="MBA8957145.1"/>
    </source>
</evidence>
<dbReference type="EMBL" id="JACJIA010000020">
    <property type="protein sequence ID" value="MBA8957145.1"/>
    <property type="molecule type" value="Genomic_DNA"/>
</dbReference>
<protein>
    <recommendedName>
        <fullName evidence="3">C2H2-type domain-containing protein</fullName>
    </recommendedName>
</protein>
<organism evidence="1 2">
    <name type="scientific">Actinomadura namibiensis</name>
    <dbReference type="NCBI Taxonomy" id="182080"/>
    <lineage>
        <taxon>Bacteria</taxon>
        <taxon>Bacillati</taxon>
        <taxon>Actinomycetota</taxon>
        <taxon>Actinomycetes</taxon>
        <taxon>Streptosporangiales</taxon>
        <taxon>Thermomonosporaceae</taxon>
        <taxon>Actinomadura</taxon>
    </lineage>
</organism>
<comment type="caution">
    <text evidence="1">The sequence shown here is derived from an EMBL/GenBank/DDBJ whole genome shotgun (WGS) entry which is preliminary data.</text>
</comment>
<keyword evidence="2" id="KW-1185">Reference proteome</keyword>